<comment type="subcellular location">
    <subcellularLocation>
        <location evidence="1 14">Cell outer membrane</location>
        <topology evidence="1 14">Multi-pass membrane protein</topology>
    </subcellularLocation>
</comment>
<dbReference type="GO" id="GO:0009279">
    <property type="term" value="C:cell outer membrane"/>
    <property type="evidence" value="ECO:0007669"/>
    <property type="project" value="UniProtKB-SubCell"/>
</dbReference>
<evidence type="ECO:0000256" key="10">
    <source>
        <dbReference type="ARBA" id="ARBA00023077"/>
    </source>
</evidence>
<proteinExistence type="inferred from homology"/>
<dbReference type="GO" id="GO:0015891">
    <property type="term" value="P:siderophore transport"/>
    <property type="evidence" value="ECO:0007669"/>
    <property type="project" value="InterPro"/>
</dbReference>
<keyword evidence="7 16" id="KW-0732">Signal</keyword>
<feature type="chain" id="PRO_5028898627" evidence="16">
    <location>
        <begin position="27"/>
        <end position="703"/>
    </location>
</feature>
<keyword evidence="3 14" id="KW-0813">Transport</keyword>
<dbReference type="NCBIfam" id="TIGR01783">
    <property type="entry name" value="TonB-siderophor"/>
    <property type="match status" value="1"/>
</dbReference>
<dbReference type="GO" id="GO:0015344">
    <property type="term" value="F:siderophore uptake transmembrane transporter activity"/>
    <property type="evidence" value="ECO:0007669"/>
    <property type="project" value="TreeGrafter"/>
</dbReference>
<evidence type="ECO:0000256" key="13">
    <source>
        <dbReference type="ARBA" id="ARBA00023237"/>
    </source>
</evidence>
<dbReference type="Pfam" id="PF07715">
    <property type="entry name" value="Plug"/>
    <property type="match status" value="1"/>
</dbReference>
<dbReference type="CDD" id="cd01347">
    <property type="entry name" value="ligand_gated_channel"/>
    <property type="match status" value="1"/>
</dbReference>
<dbReference type="KEGG" id="nmus:H7A79_2535"/>
<feature type="domain" description="TonB-dependent receptor plug" evidence="18">
    <location>
        <begin position="61"/>
        <end position="156"/>
    </location>
</feature>
<evidence type="ECO:0000313" key="20">
    <source>
        <dbReference type="Proteomes" id="UP000516412"/>
    </source>
</evidence>
<dbReference type="PROSITE" id="PS52016">
    <property type="entry name" value="TONB_DEPENDENT_REC_3"/>
    <property type="match status" value="1"/>
</dbReference>
<dbReference type="Gene3D" id="2.40.170.20">
    <property type="entry name" value="TonB-dependent receptor, beta-barrel domain"/>
    <property type="match status" value="1"/>
</dbReference>
<dbReference type="InterPro" id="IPR036942">
    <property type="entry name" value="Beta-barrel_TonB_sf"/>
</dbReference>
<keyword evidence="4 14" id="KW-1134">Transmembrane beta strand</keyword>
<evidence type="ECO:0000256" key="15">
    <source>
        <dbReference type="RuleBase" id="RU003357"/>
    </source>
</evidence>
<evidence type="ECO:0000259" key="18">
    <source>
        <dbReference type="Pfam" id="PF07715"/>
    </source>
</evidence>
<name>A0A7H1MC59_9NEIS</name>
<dbReference type="Gene3D" id="2.170.130.10">
    <property type="entry name" value="TonB-dependent receptor, plug domain"/>
    <property type="match status" value="1"/>
</dbReference>
<dbReference type="EMBL" id="CP060414">
    <property type="protein sequence ID" value="QNT59224.1"/>
    <property type="molecule type" value="Genomic_DNA"/>
</dbReference>
<feature type="domain" description="TonB-dependent receptor-like beta-barrel" evidence="17">
    <location>
        <begin position="234"/>
        <end position="674"/>
    </location>
</feature>
<keyword evidence="13 14" id="KW-0998">Cell outer membrane</keyword>
<organism evidence="19 20">
    <name type="scientific">Neisseria musculi</name>
    <dbReference type="NCBI Taxonomy" id="1815583"/>
    <lineage>
        <taxon>Bacteria</taxon>
        <taxon>Pseudomonadati</taxon>
        <taxon>Pseudomonadota</taxon>
        <taxon>Betaproteobacteria</taxon>
        <taxon>Neisseriales</taxon>
        <taxon>Neisseriaceae</taxon>
        <taxon>Neisseria</taxon>
    </lineage>
</organism>
<dbReference type="InterPro" id="IPR000531">
    <property type="entry name" value="Beta-barrel_TonB"/>
</dbReference>
<evidence type="ECO:0000313" key="19">
    <source>
        <dbReference type="EMBL" id="QNT59224.1"/>
    </source>
</evidence>
<keyword evidence="6 14" id="KW-0812">Transmembrane</keyword>
<evidence type="ECO:0000256" key="7">
    <source>
        <dbReference type="ARBA" id="ARBA00022729"/>
    </source>
</evidence>
<dbReference type="InterPro" id="IPR012910">
    <property type="entry name" value="Plug_dom"/>
</dbReference>
<evidence type="ECO:0000256" key="6">
    <source>
        <dbReference type="ARBA" id="ARBA00022692"/>
    </source>
</evidence>
<feature type="signal peptide" evidence="16">
    <location>
        <begin position="1"/>
        <end position="26"/>
    </location>
</feature>
<dbReference type="Pfam" id="PF00593">
    <property type="entry name" value="TonB_dep_Rec_b-barrel"/>
    <property type="match status" value="1"/>
</dbReference>
<evidence type="ECO:0000256" key="5">
    <source>
        <dbReference type="ARBA" id="ARBA00022496"/>
    </source>
</evidence>
<evidence type="ECO:0000256" key="4">
    <source>
        <dbReference type="ARBA" id="ARBA00022452"/>
    </source>
</evidence>
<dbReference type="PANTHER" id="PTHR32552:SF68">
    <property type="entry name" value="FERRICHROME OUTER MEMBRANE TRANSPORTER_PHAGE RECEPTOR"/>
    <property type="match status" value="1"/>
</dbReference>
<comment type="similarity">
    <text evidence="2 14 15">Belongs to the TonB-dependent receptor family.</text>
</comment>
<evidence type="ECO:0000256" key="16">
    <source>
        <dbReference type="SAM" id="SignalP"/>
    </source>
</evidence>
<keyword evidence="11 14" id="KW-0472">Membrane</keyword>
<gene>
    <name evidence="19" type="ORF">H7A79_2535</name>
</gene>
<keyword evidence="12 19" id="KW-0675">Receptor</keyword>
<dbReference type="AlphaFoldDB" id="A0A7H1MC59"/>
<accession>A0A7H1MC59</accession>
<dbReference type="InterPro" id="IPR010105">
    <property type="entry name" value="TonB_sidphr_rcpt"/>
</dbReference>
<protein>
    <submittedName>
        <fullName evidence="19">TonB-dependent siderophore receptor family protein</fullName>
    </submittedName>
</protein>
<dbReference type="PANTHER" id="PTHR32552">
    <property type="entry name" value="FERRICHROME IRON RECEPTOR-RELATED"/>
    <property type="match status" value="1"/>
</dbReference>
<evidence type="ECO:0000256" key="9">
    <source>
        <dbReference type="ARBA" id="ARBA00023065"/>
    </source>
</evidence>
<keyword evidence="8" id="KW-0408">Iron</keyword>
<evidence type="ECO:0000256" key="1">
    <source>
        <dbReference type="ARBA" id="ARBA00004571"/>
    </source>
</evidence>
<dbReference type="Proteomes" id="UP000516412">
    <property type="component" value="Chromosome"/>
</dbReference>
<reference evidence="19" key="1">
    <citation type="submission" date="2024-06" db="EMBL/GenBank/DDBJ databases">
        <title>Complete Genome Sequence of mouse commensal type strain Neisseria musculi.</title>
        <authorList>
            <person name="Thapa E."/>
            <person name="Aluvathingal J."/>
            <person name="Nadendla S."/>
            <person name="Mehta A."/>
            <person name="Tettelin H."/>
            <person name="Weyand N.J."/>
        </authorList>
    </citation>
    <scope>NUCLEOTIDE SEQUENCE</scope>
    <source>
        <strain evidence="19">NW831</strain>
    </source>
</reference>
<evidence type="ECO:0000256" key="2">
    <source>
        <dbReference type="ARBA" id="ARBA00009810"/>
    </source>
</evidence>
<keyword evidence="5" id="KW-0410">Iron transport</keyword>
<evidence type="ECO:0000259" key="17">
    <source>
        <dbReference type="Pfam" id="PF00593"/>
    </source>
</evidence>
<keyword evidence="20" id="KW-1185">Reference proteome</keyword>
<evidence type="ECO:0000256" key="11">
    <source>
        <dbReference type="ARBA" id="ARBA00023136"/>
    </source>
</evidence>
<dbReference type="GO" id="GO:0038023">
    <property type="term" value="F:signaling receptor activity"/>
    <property type="evidence" value="ECO:0007669"/>
    <property type="project" value="InterPro"/>
</dbReference>
<dbReference type="SUPFAM" id="SSF56935">
    <property type="entry name" value="Porins"/>
    <property type="match status" value="1"/>
</dbReference>
<evidence type="ECO:0000256" key="3">
    <source>
        <dbReference type="ARBA" id="ARBA00022448"/>
    </source>
</evidence>
<evidence type="ECO:0000256" key="12">
    <source>
        <dbReference type="ARBA" id="ARBA00023170"/>
    </source>
</evidence>
<dbReference type="RefSeq" id="WP_187000540.1">
    <property type="nucleotide sequence ID" value="NZ_CP060414.2"/>
</dbReference>
<dbReference type="InterPro" id="IPR039426">
    <property type="entry name" value="TonB-dep_rcpt-like"/>
</dbReference>
<keyword evidence="9" id="KW-0406">Ion transport</keyword>
<evidence type="ECO:0000256" key="8">
    <source>
        <dbReference type="ARBA" id="ARBA00023004"/>
    </source>
</evidence>
<dbReference type="InterPro" id="IPR037066">
    <property type="entry name" value="Plug_dom_sf"/>
</dbReference>
<sequence>MKSKQYIFTRSLLAAAVLGAYTQGFAADGSAQSQNAETAELQAVTVVGSINKLSGVPFRQAKSAVSISAETLKEEGVEKMDEIGRYQAGFTNQPFGSDTNTNWFRIRGTEASQSFDGAPAVSYGFFTPHIDPFGVEAVEITKGADALTYGAANAGGLINYVSKRPHKNQVGEGVVEAHLGNNSQRGIAADYTGALNADQSLRYRLVGSYKRADGEWNRTYNESYYFAPSLAYDFSENTRINLMAGVQKDNGTPGSNFLPQSGTLVAAPLGTIARSSNLGDPAQDDEKNIARSAGYEFSHDFGKGISFSQNYRYQNISNYHRGTYAYPAASDADWNALPLSESGYTVPRGVVFNDGKARSHSIDNRLRWQFKNSSIENTLLGGVDYRHEKVDARYTLFGSASSVNVFNPAASYGAAQTVNAPETGIKSKQLGFYLQNSAKLFNRVGITAGIRHDRARSEEVENGQSVKANHTSYSGSLMYYAPFGLNPYIAYSESFRLPTGLSGNQTLYDPNTTEQYEAGLKYIPSWLDGSTSVAVFKARDKGALVSNATGATVSSADPIKRKGVEIQAQANLTDNISGRFAYTYLSSITDSSGSEIRNPLIPKYSAALRGIYSFDSGVLNGLSLGAGVRYAGSSHTQNGSLYSGYRVPSSTVFDLFARYQAGKNWEAQINADNITNRRYISGCDYYCYYGQGRSIIGKVSYKF</sequence>
<evidence type="ECO:0000256" key="14">
    <source>
        <dbReference type="PROSITE-ProRule" id="PRU01360"/>
    </source>
</evidence>
<keyword evidence="10 15" id="KW-0798">TonB box</keyword>